<organism evidence="2">
    <name type="scientific">marine metagenome</name>
    <dbReference type="NCBI Taxonomy" id="408172"/>
    <lineage>
        <taxon>unclassified sequences</taxon>
        <taxon>metagenomes</taxon>
        <taxon>ecological metagenomes</taxon>
    </lineage>
</organism>
<reference evidence="2" key="1">
    <citation type="submission" date="2018-05" db="EMBL/GenBank/DDBJ databases">
        <authorList>
            <person name="Lanie J.A."/>
            <person name="Ng W.-L."/>
            <person name="Kazmierczak K.M."/>
            <person name="Andrzejewski T.M."/>
            <person name="Davidsen T.M."/>
            <person name="Wayne K.J."/>
            <person name="Tettelin H."/>
            <person name="Glass J.I."/>
            <person name="Rusch D."/>
            <person name="Podicherti R."/>
            <person name="Tsui H.-C.T."/>
            <person name="Winkler M.E."/>
        </authorList>
    </citation>
    <scope>NUCLEOTIDE SEQUENCE</scope>
</reference>
<feature type="non-terminal residue" evidence="2">
    <location>
        <position position="118"/>
    </location>
</feature>
<dbReference type="InterPro" id="IPR041698">
    <property type="entry name" value="Methyltransf_25"/>
</dbReference>
<dbReference type="AlphaFoldDB" id="A0A382LW15"/>
<dbReference type="CDD" id="cd02440">
    <property type="entry name" value="AdoMet_MTases"/>
    <property type="match status" value="1"/>
</dbReference>
<evidence type="ECO:0000313" key="2">
    <source>
        <dbReference type="EMBL" id="SVC40703.1"/>
    </source>
</evidence>
<feature type="domain" description="Methyltransferase" evidence="1">
    <location>
        <begin position="41"/>
        <end position="109"/>
    </location>
</feature>
<dbReference type="Gene3D" id="3.40.50.150">
    <property type="entry name" value="Vaccinia Virus protein VP39"/>
    <property type="match status" value="1"/>
</dbReference>
<dbReference type="SUPFAM" id="SSF53335">
    <property type="entry name" value="S-adenosyl-L-methionine-dependent methyltransferases"/>
    <property type="match status" value="1"/>
</dbReference>
<gene>
    <name evidence="2" type="ORF">METZ01_LOCUS293557</name>
</gene>
<accession>A0A382LW15</accession>
<name>A0A382LW15_9ZZZZ</name>
<dbReference type="Pfam" id="PF13649">
    <property type="entry name" value="Methyltransf_25"/>
    <property type="match status" value="1"/>
</dbReference>
<sequence>MAESDRIKWNQQYAQASEINLAPPKWLAEIGSLLPRQGCALDIAAGAGRLTIWMAGQGLDVLAVDISSAGLELARQEALAKGLKINTQSEDLEAEPLPDGPFDVITCFNYRQCDLFTH</sequence>
<proteinExistence type="predicted"/>
<dbReference type="EMBL" id="UINC01089528">
    <property type="protein sequence ID" value="SVC40703.1"/>
    <property type="molecule type" value="Genomic_DNA"/>
</dbReference>
<protein>
    <recommendedName>
        <fullName evidence="1">Methyltransferase domain-containing protein</fullName>
    </recommendedName>
</protein>
<dbReference type="InterPro" id="IPR029063">
    <property type="entry name" value="SAM-dependent_MTases_sf"/>
</dbReference>
<evidence type="ECO:0000259" key="1">
    <source>
        <dbReference type="Pfam" id="PF13649"/>
    </source>
</evidence>